<sequence length="495" mass="53156">MEIGVEERRAGLEFVPDLGDAGPGPYDIELEVDERIRNFPLQIRLVALESPHILTPQKGDIATLPKHTRDIRRVCHHDHLSHSIYLETTADDLDAIMHSIKLLSALAALGVTAVSGATTCTKDVKVTEPTPAIDCKVIDANLIIDKSVAGEVVITGPEEITGDLIANGASKIISLSSSSITTIGGKLELDTLEALQTLQMDSLTDVGELSFITLPRLGTLVFGTKGVTKISSIRISDTYLSDLSGLSVASVDSFQIDNNRKITAFNSDLVNVTKQLLIFDNGNNMDITMNKLEVAAEVQISNAKNFEVPALERVTKSLKFTSNPELKSLAFPNLTKVSETISFVDMNKLTNISFPVLETIGGGLAIENNTKLLAIDDFPKLKTVYGGISLRGNFEKVELPKLDTVSGTVVVTSTTDIKEFCQFFQDLKDDGKIEGKENCTWNNPEANEGGNGGESDTKSGSSSDSSDDEEDAAGILNVNMASLAVVGLFAVAQLL</sequence>
<evidence type="ECO:0000256" key="2">
    <source>
        <dbReference type="ARBA" id="ARBA00022729"/>
    </source>
</evidence>
<keyword evidence="3" id="KW-0325">Glycoprotein</keyword>
<proteinExistence type="predicted"/>
<protein>
    <recommendedName>
        <fullName evidence="7">Receptor L-domain domain-containing protein</fullName>
    </recommendedName>
</protein>
<comment type="subcellular location">
    <subcellularLocation>
        <location evidence="1">Cell envelope</location>
    </subcellularLocation>
</comment>
<organism evidence="5 6">
    <name type="scientific">Fusarium floridanum</name>
    <dbReference type="NCBI Taxonomy" id="1325733"/>
    <lineage>
        <taxon>Eukaryota</taxon>
        <taxon>Fungi</taxon>
        <taxon>Dikarya</taxon>
        <taxon>Ascomycota</taxon>
        <taxon>Pezizomycotina</taxon>
        <taxon>Sordariomycetes</taxon>
        <taxon>Hypocreomycetidae</taxon>
        <taxon>Hypocreales</taxon>
        <taxon>Nectriaceae</taxon>
        <taxon>Fusarium</taxon>
        <taxon>Fusarium solani species complex</taxon>
    </lineage>
</organism>
<feature type="region of interest" description="Disordered" evidence="4">
    <location>
        <begin position="434"/>
        <end position="471"/>
    </location>
</feature>
<dbReference type="PANTHER" id="PTHR31018">
    <property type="entry name" value="SPORULATION-SPECIFIC PROTEIN-RELATED"/>
    <property type="match status" value="1"/>
</dbReference>
<dbReference type="GO" id="GO:0005886">
    <property type="term" value="C:plasma membrane"/>
    <property type="evidence" value="ECO:0007669"/>
    <property type="project" value="TreeGrafter"/>
</dbReference>
<dbReference type="GO" id="GO:0009277">
    <property type="term" value="C:fungal-type cell wall"/>
    <property type="evidence" value="ECO:0007669"/>
    <property type="project" value="TreeGrafter"/>
</dbReference>
<dbReference type="GO" id="GO:0009986">
    <property type="term" value="C:cell surface"/>
    <property type="evidence" value="ECO:0007669"/>
    <property type="project" value="TreeGrafter"/>
</dbReference>
<evidence type="ECO:0000256" key="4">
    <source>
        <dbReference type="SAM" id="MobiDB-lite"/>
    </source>
</evidence>
<dbReference type="InterPro" id="IPR032675">
    <property type="entry name" value="LRR_dom_sf"/>
</dbReference>
<evidence type="ECO:0000256" key="3">
    <source>
        <dbReference type="ARBA" id="ARBA00023180"/>
    </source>
</evidence>
<accession>A0A428QUV1</accession>
<dbReference type="PANTHER" id="PTHR31018:SF3">
    <property type="entry name" value="RECEPTOR PROTEIN-TYROSINE KINASE"/>
    <property type="match status" value="1"/>
</dbReference>
<reference evidence="5 6" key="1">
    <citation type="submission" date="2017-06" db="EMBL/GenBank/DDBJ databases">
        <title>Comparative genomic analysis of Ambrosia Fusariam Clade fungi.</title>
        <authorList>
            <person name="Stajich J.E."/>
            <person name="Carrillo J."/>
            <person name="Kijimoto T."/>
            <person name="Eskalen A."/>
            <person name="O'Donnell K."/>
            <person name="Kasson M."/>
        </authorList>
    </citation>
    <scope>NUCLEOTIDE SEQUENCE [LARGE SCALE GENOMIC DNA]</scope>
    <source>
        <strain evidence="5 6">NRRL62606</strain>
    </source>
</reference>
<evidence type="ECO:0000256" key="1">
    <source>
        <dbReference type="ARBA" id="ARBA00004196"/>
    </source>
</evidence>
<dbReference type="GO" id="GO:0031505">
    <property type="term" value="P:fungal-type cell wall organization"/>
    <property type="evidence" value="ECO:0007669"/>
    <property type="project" value="TreeGrafter"/>
</dbReference>
<comment type="caution">
    <text evidence="5">The sequence shown here is derived from an EMBL/GenBank/DDBJ whole genome shotgun (WGS) entry which is preliminary data.</text>
</comment>
<dbReference type="SUPFAM" id="SSF52058">
    <property type="entry name" value="L domain-like"/>
    <property type="match status" value="2"/>
</dbReference>
<name>A0A428QUV1_9HYPO</name>
<evidence type="ECO:0008006" key="7">
    <source>
        <dbReference type="Google" id="ProtNLM"/>
    </source>
</evidence>
<keyword evidence="2" id="KW-0732">Signal</keyword>
<dbReference type="Gene3D" id="3.80.10.10">
    <property type="entry name" value="Ribonuclease Inhibitor"/>
    <property type="match status" value="1"/>
</dbReference>
<dbReference type="InterPro" id="IPR051648">
    <property type="entry name" value="CWI-Assembly_Regulator"/>
</dbReference>
<evidence type="ECO:0000313" key="5">
    <source>
        <dbReference type="EMBL" id="RSL69112.1"/>
    </source>
</evidence>
<gene>
    <name evidence="5" type="ORF">CEP51_012399</name>
</gene>
<keyword evidence="6" id="KW-1185">Reference proteome</keyword>
<evidence type="ECO:0000313" key="6">
    <source>
        <dbReference type="Proteomes" id="UP000287972"/>
    </source>
</evidence>
<dbReference type="Proteomes" id="UP000287972">
    <property type="component" value="Unassembled WGS sequence"/>
</dbReference>
<dbReference type="EMBL" id="NKCL01000462">
    <property type="protein sequence ID" value="RSL69112.1"/>
    <property type="molecule type" value="Genomic_DNA"/>
</dbReference>
<dbReference type="AlphaFoldDB" id="A0A428QUV1"/>